<comment type="caution">
    <text evidence="3">The sequence shown here is derived from an EMBL/GenBank/DDBJ whole genome shotgun (WGS) entry which is preliminary data.</text>
</comment>
<feature type="transmembrane region" description="Helical" evidence="2">
    <location>
        <begin position="107"/>
        <end position="125"/>
    </location>
</feature>
<keyword evidence="2" id="KW-1133">Transmembrane helix</keyword>
<keyword evidence="2" id="KW-0812">Transmembrane</keyword>
<keyword evidence="4" id="KW-1185">Reference proteome</keyword>
<dbReference type="EMBL" id="CAKKLH010000336">
    <property type="protein sequence ID" value="CAH0113120.1"/>
    <property type="molecule type" value="Genomic_DNA"/>
</dbReference>
<evidence type="ECO:0000313" key="4">
    <source>
        <dbReference type="Proteomes" id="UP000789390"/>
    </source>
</evidence>
<feature type="transmembrane region" description="Helical" evidence="2">
    <location>
        <begin position="210"/>
        <end position="229"/>
    </location>
</feature>
<dbReference type="Proteomes" id="UP000789390">
    <property type="component" value="Unassembled WGS sequence"/>
</dbReference>
<reference evidence="3" key="1">
    <citation type="submission" date="2021-11" db="EMBL/GenBank/DDBJ databases">
        <authorList>
            <person name="Schell T."/>
        </authorList>
    </citation>
    <scope>NUCLEOTIDE SEQUENCE</scope>
    <source>
        <strain evidence="3">M5</strain>
    </source>
</reference>
<feature type="region of interest" description="Disordered" evidence="1">
    <location>
        <begin position="24"/>
        <end position="56"/>
    </location>
</feature>
<evidence type="ECO:0000256" key="2">
    <source>
        <dbReference type="SAM" id="Phobius"/>
    </source>
</evidence>
<feature type="compositionally biased region" description="Polar residues" evidence="1">
    <location>
        <begin position="152"/>
        <end position="164"/>
    </location>
</feature>
<keyword evidence="2" id="KW-0472">Membrane</keyword>
<evidence type="ECO:0000256" key="1">
    <source>
        <dbReference type="SAM" id="MobiDB-lite"/>
    </source>
</evidence>
<proteinExistence type="predicted"/>
<organism evidence="3 4">
    <name type="scientific">Daphnia galeata</name>
    <dbReference type="NCBI Taxonomy" id="27404"/>
    <lineage>
        <taxon>Eukaryota</taxon>
        <taxon>Metazoa</taxon>
        <taxon>Ecdysozoa</taxon>
        <taxon>Arthropoda</taxon>
        <taxon>Crustacea</taxon>
        <taxon>Branchiopoda</taxon>
        <taxon>Diplostraca</taxon>
        <taxon>Cladocera</taxon>
        <taxon>Anomopoda</taxon>
        <taxon>Daphniidae</taxon>
        <taxon>Daphnia</taxon>
    </lineage>
</organism>
<accession>A0A8J2SCV9</accession>
<dbReference type="OrthoDB" id="6377522at2759"/>
<protein>
    <submittedName>
        <fullName evidence="3">Uncharacterized protein</fullName>
    </submittedName>
</protein>
<evidence type="ECO:0000313" key="3">
    <source>
        <dbReference type="EMBL" id="CAH0113120.1"/>
    </source>
</evidence>
<gene>
    <name evidence="3" type="ORF">DGAL_LOCUS16922</name>
</gene>
<sequence>MIRRIIKFIEWKFYSSNGNRMETTTESKIFKKKKGKKDGRAGAGSTTTTAHRTHRSDDPIETEWKCVTSCSRRSDKESSRPFFFSSLQQLQPNGWIIMKMIRYSHPLMVTALVLLTFIISKPFILKGVAAEFYVGEYQTFADYSSQNTVKESNPVFHQNSNNLNSGGGIDDDDEESNELISRSQPEKLSRRHHQHRQGSVGRGLSTFNPLTPGGTIYLAFIFLIPLTVGKTSFGRSSLKTNGLLERLIHKVQQDQQTLYSEMGYVDGNLMFRRAWRDMSDSLAKKFPWLPWRRRFRDIVKSNTNITNNTNRKKKKKKMGIQEIIT</sequence>
<dbReference type="AlphaFoldDB" id="A0A8J2SCV9"/>
<name>A0A8J2SCV9_9CRUS</name>
<feature type="region of interest" description="Disordered" evidence="1">
    <location>
        <begin position="152"/>
        <end position="204"/>
    </location>
</feature>